<sequence length="95" mass="10576">MLEKLGMDMKSQYQVIGKTGSEAMLRRGKAIKALQNCTEFSVFLSLKSSATTVKFLPLFTTEALATTASCINRLHFKGSNHQSERCAECEPQVTW</sequence>
<dbReference type="Proteomes" id="UP000289738">
    <property type="component" value="Chromosome A05"/>
</dbReference>
<dbReference type="EMBL" id="SDMP01000005">
    <property type="protein sequence ID" value="RYR57522.1"/>
    <property type="molecule type" value="Genomic_DNA"/>
</dbReference>
<accession>A0A445D2S0</accession>
<comment type="caution">
    <text evidence="1">The sequence shown here is derived from an EMBL/GenBank/DDBJ whole genome shotgun (WGS) entry which is preliminary data.</text>
</comment>
<gene>
    <name evidence="1" type="ORF">Ahy_A05g023240</name>
</gene>
<keyword evidence="2" id="KW-1185">Reference proteome</keyword>
<reference evidence="1 2" key="1">
    <citation type="submission" date="2019-01" db="EMBL/GenBank/DDBJ databases">
        <title>Sequencing of cultivated peanut Arachis hypogaea provides insights into genome evolution and oil improvement.</title>
        <authorList>
            <person name="Chen X."/>
        </authorList>
    </citation>
    <scope>NUCLEOTIDE SEQUENCE [LARGE SCALE GENOMIC DNA]</scope>
    <source>
        <strain evidence="2">cv. Fuhuasheng</strain>
        <tissue evidence="1">Leaves</tissue>
    </source>
</reference>
<dbReference type="AlphaFoldDB" id="A0A445D2S0"/>
<name>A0A445D2S0_ARAHY</name>
<evidence type="ECO:0000313" key="1">
    <source>
        <dbReference type="EMBL" id="RYR57522.1"/>
    </source>
</evidence>
<organism evidence="1 2">
    <name type="scientific">Arachis hypogaea</name>
    <name type="common">Peanut</name>
    <dbReference type="NCBI Taxonomy" id="3818"/>
    <lineage>
        <taxon>Eukaryota</taxon>
        <taxon>Viridiplantae</taxon>
        <taxon>Streptophyta</taxon>
        <taxon>Embryophyta</taxon>
        <taxon>Tracheophyta</taxon>
        <taxon>Spermatophyta</taxon>
        <taxon>Magnoliopsida</taxon>
        <taxon>eudicotyledons</taxon>
        <taxon>Gunneridae</taxon>
        <taxon>Pentapetalae</taxon>
        <taxon>rosids</taxon>
        <taxon>fabids</taxon>
        <taxon>Fabales</taxon>
        <taxon>Fabaceae</taxon>
        <taxon>Papilionoideae</taxon>
        <taxon>50 kb inversion clade</taxon>
        <taxon>dalbergioids sensu lato</taxon>
        <taxon>Dalbergieae</taxon>
        <taxon>Pterocarpus clade</taxon>
        <taxon>Arachis</taxon>
    </lineage>
</organism>
<protein>
    <submittedName>
        <fullName evidence="1">Uncharacterized protein</fullName>
    </submittedName>
</protein>
<proteinExistence type="predicted"/>
<evidence type="ECO:0000313" key="2">
    <source>
        <dbReference type="Proteomes" id="UP000289738"/>
    </source>
</evidence>